<feature type="transmembrane region" description="Helical" evidence="1">
    <location>
        <begin position="29"/>
        <end position="46"/>
    </location>
</feature>
<name>A0A0F8XEC4_9ZZZZ</name>
<organism evidence="2">
    <name type="scientific">marine sediment metagenome</name>
    <dbReference type="NCBI Taxonomy" id="412755"/>
    <lineage>
        <taxon>unclassified sequences</taxon>
        <taxon>metagenomes</taxon>
        <taxon>ecological metagenomes</taxon>
    </lineage>
</organism>
<comment type="caution">
    <text evidence="2">The sequence shown here is derived from an EMBL/GenBank/DDBJ whole genome shotgun (WGS) entry which is preliminary data.</text>
</comment>
<proteinExistence type="predicted"/>
<evidence type="ECO:0008006" key="3">
    <source>
        <dbReference type="Google" id="ProtNLM"/>
    </source>
</evidence>
<gene>
    <name evidence="2" type="ORF">LCGC14_2956410</name>
</gene>
<keyword evidence="1" id="KW-0812">Transmembrane</keyword>
<dbReference type="EMBL" id="LAZR01059723">
    <property type="protein sequence ID" value="KKK67208.1"/>
    <property type="molecule type" value="Genomic_DNA"/>
</dbReference>
<feature type="transmembrane region" description="Helical" evidence="1">
    <location>
        <begin position="53"/>
        <end position="71"/>
    </location>
</feature>
<dbReference type="AlphaFoldDB" id="A0A0F8XEC4"/>
<evidence type="ECO:0000313" key="2">
    <source>
        <dbReference type="EMBL" id="KKK67208.1"/>
    </source>
</evidence>
<keyword evidence="1" id="KW-0472">Membrane</keyword>
<reference evidence="2" key="1">
    <citation type="journal article" date="2015" name="Nature">
        <title>Complex archaea that bridge the gap between prokaryotes and eukaryotes.</title>
        <authorList>
            <person name="Spang A."/>
            <person name="Saw J.H."/>
            <person name="Jorgensen S.L."/>
            <person name="Zaremba-Niedzwiedzka K."/>
            <person name="Martijn J."/>
            <person name="Lind A.E."/>
            <person name="van Eijk R."/>
            <person name="Schleper C."/>
            <person name="Guy L."/>
            <person name="Ettema T.J."/>
        </authorList>
    </citation>
    <scope>NUCLEOTIDE SEQUENCE</scope>
</reference>
<accession>A0A0F8XEC4</accession>
<protein>
    <recommendedName>
        <fullName evidence="3">Citrate transporter-like domain-containing protein</fullName>
    </recommendedName>
</protein>
<sequence>MMQFIFLAILLAFVFLILSFAMKNYPMIMISAMGLIVIGVSILSDDIEGINNILTLALGTICVSVGAYIFINGSLEKLQEYNYGGIKW</sequence>
<keyword evidence="1" id="KW-1133">Transmembrane helix</keyword>
<evidence type="ECO:0000256" key="1">
    <source>
        <dbReference type="SAM" id="Phobius"/>
    </source>
</evidence>